<accession>A0ACC2PK47</accession>
<gene>
    <name evidence="1" type="ORF">QAD02_019629</name>
</gene>
<dbReference type="EMBL" id="CM056741">
    <property type="protein sequence ID" value="KAJ8683837.1"/>
    <property type="molecule type" value="Genomic_DNA"/>
</dbReference>
<protein>
    <submittedName>
        <fullName evidence="1">Uncharacterized protein</fullName>
    </submittedName>
</protein>
<evidence type="ECO:0000313" key="1">
    <source>
        <dbReference type="EMBL" id="KAJ8683837.1"/>
    </source>
</evidence>
<keyword evidence="2" id="KW-1185">Reference proteome</keyword>
<sequence length="259" mass="29481">MIADKTMAGRRLNVNATPVGQDSAQIETRQLKESLRVLIIRVDKCPLRLKLALQGSNLKHRKASTLTLTRTYKDGEDTSTATISESFKENIGKHLKKDKKKLILHPEVADRWQEWLVTGLPKEERDELLKDYPRRGKCNLEAPKLNPEIESFIGVNTNDSRRDKGFAYTQEKVGVALSATGQAISSILDAEEAADKDLLFTRLWDAGKMLTEVHYKMSTTRRSYINPGMDKIIQNALKKTKTGAPWRPSLRWKNDRQNH</sequence>
<evidence type="ECO:0000313" key="2">
    <source>
        <dbReference type="Proteomes" id="UP001239111"/>
    </source>
</evidence>
<organism evidence="1 2">
    <name type="scientific">Eretmocerus hayati</name>
    <dbReference type="NCBI Taxonomy" id="131215"/>
    <lineage>
        <taxon>Eukaryota</taxon>
        <taxon>Metazoa</taxon>
        <taxon>Ecdysozoa</taxon>
        <taxon>Arthropoda</taxon>
        <taxon>Hexapoda</taxon>
        <taxon>Insecta</taxon>
        <taxon>Pterygota</taxon>
        <taxon>Neoptera</taxon>
        <taxon>Endopterygota</taxon>
        <taxon>Hymenoptera</taxon>
        <taxon>Apocrita</taxon>
        <taxon>Proctotrupomorpha</taxon>
        <taxon>Chalcidoidea</taxon>
        <taxon>Aphelinidae</taxon>
        <taxon>Aphelininae</taxon>
        <taxon>Eretmocerus</taxon>
    </lineage>
</organism>
<dbReference type="Proteomes" id="UP001239111">
    <property type="component" value="Chromosome 1"/>
</dbReference>
<name>A0ACC2PK47_9HYME</name>
<proteinExistence type="predicted"/>
<reference evidence="1" key="1">
    <citation type="submission" date="2023-04" db="EMBL/GenBank/DDBJ databases">
        <title>A chromosome-level genome assembly of the parasitoid wasp Eretmocerus hayati.</title>
        <authorList>
            <person name="Zhong Y."/>
            <person name="Liu S."/>
            <person name="Liu Y."/>
        </authorList>
    </citation>
    <scope>NUCLEOTIDE SEQUENCE</scope>
    <source>
        <strain evidence="1">ZJU_SS_LIU_2023</strain>
    </source>
</reference>
<comment type="caution">
    <text evidence="1">The sequence shown here is derived from an EMBL/GenBank/DDBJ whole genome shotgun (WGS) entry which is preliminary data.</text>
</comment>